<evidence type="ECO:0000313" key="2">
    <source>
        <dbReference type="EMBL" id="KAJ7721157.1"/>
    </source>
</evidence>
<protein>
    <submittedName>
        <fullName evidence="2">Uncharacterized protein</fullName>
    </submittedName>
</protein>
<name>A0AAD7ML00_9AGAR</name>
<feature type="compositionally biased region" description="Basic residues" evidence="1">
    <location>
        <begin position="113"/>
        <end position="129"/>
    </location>
</feature>
<keyword evidence="3" id="KW-1185">Reference proteome</keyword>
<sequence length="206" mass="23883">MVKVKPSHRRKSRGKHSRKHAQTSCQWRRQFFTLYRLPPPAQKHSWIHRNLLSLDFSISFLSMKIEWASHFRSDGTRRQPPPSVMHGWLAKMRGTLLGNEALRTKGMQEMRAARHYKKSKSSRSKRKSVDRRDTGSSALFGTLNPKPRPPRPVRRGTQYRQTSTHRVVGQPPRRSSYHSGSTTRRPTGSRQGSSARPTPQRRQTAR</sequence>
<dbReference type="EMBL" id="JARJLG010000271">
    <property type="protein sequence ID" value="KAJ7721157.1"/>
    <property type="molecule type" value="Genomic_DNA"/>
</dbReference>
<dbReference type="Proteomes" id="UP001215280">
    <property type="component" value="Unassembled WGS sequence"/>
</dbReference>
<accession>A0AAD7ML00</accession>
<reference evidence="2" key="1">
    <citation type="submission" date="2023-03" db="EMBL/GenBank/DDBJ databases">
        <title>Massive genome expansion in bonnet fungi (Mycena s.s.) driven by repeated elements and novel gene families across ecological guilds.</title>
        <authorList>
            <consortium name="Lawrence Berkeley National Laboratory"/>
            <person name="Harder C.B."/>
            <person name="Miyauchi S."/>
            <person name="Viragh M."/>
            <person name="Kuo A."/>
            <person name="Thoen E."/>
            <person name="Andreopoulos B."/>
            <person name="Lu D."/>
            <person name="Skrede I."/>
            <person name="Drula E."/>
            <person name="Henrissat B."/>
            <person name="Morin E."/>
            <person name="Kohler A."/>
            <person name="Barry K."/>
            <person name="LaButti K."/>
            <person name="Morin E."/>
            <person name="Salamov A."/>
            <person name="Lipzen A."/>
            <person name="Mereny Z."/>
            <person name="Hegedus B."/>
            <person name="Baldrian P."/>
            <person name="Stursova M."/>
            <person name="Weitz H."/>
            <person name="Taylor A."/>
            <person name="Grigoriev I.V."/>
            <person name="Nagy L.G."/>
            <person name="Martin F."/>
            <person name="Kauserud H."/>
        </authorList>
    </citation>
    <scope>NUCLEOTIDE SEQUENCE</scope>
    <source>
        <strain evidence="2">CBHHK188m</strain>
    </source>
</reference>
<evidence type="ECO:0000256" key="1">
    <source>
        <dbReference type="SAM" id="MobiDB-lite"/>
    </source>
</evidence>
<feature type="compositionally biased region" description="Polar residues" evidence="1">
    <location>
        <begin position="177"/>
        <end position="206"/>
    </location>
</feature>
<organism evidence="2 3">
    <name type="scientific">Mycena maculata</name>
    <dbReference type="NCBI Taxonomy" id="230809"/>
    <lineage>
        <taxon>Eukaryota</taxon>
        <taxon>Fungi</taxon>
        <taxon>Dikarya</taxon>
        <taxon>Basidiomycota</taxon>
        <taxon>Agaricomycotina</taxon>
        <taxon>Agaricomycetes</taxon>
        <taxon>Agaricomycetidae</taxon>
        <taxon>Agaricales</taxon>
        <taxon>Marasmiineae</taxon>
        <taxon>Mycenaceae</taxon>
        <taxon>Mycena</taxon>
    </lineage>
</organism>
<feature type="region of interest" description="Disordered" evidence="1">
    <location>
        <begin position="110"/>
        <end position="206"/>
    </location>
</feature>
<comment type="caution">
    <text evidence="2">The sequence shown here is derived from an EMBL/GenBank/DDBJ whole genome shotgun (WGS) entry which is preliminary data.</text>
</comment>
<feature type="compositionally biased region" description="Basic residues" evidence="1">
    <location>
        <begin position="1"/>
        <end position="21"/>
    </location>
</feature>
<dbReference type="AlphaFoldDB" id="A0AAD7ML00"/>
<feature type="region of interest" description="Disordered" evidence="1">
    <location>
        <begin position="1"/>
        <end position="24"/>
    </location>
</feature>
<proteinExistence type="predicted"/>
<evidence type="ECO:0000313" key="3">
    <source>
        <dbReference type="Proteomes" id="UP001215280"/>
    </source>
</evidence>
<gene>
    <name evidence="2" type="ORF">DFH07DRAFT_857999</name>
</gene>